<feature type="compositionally biased region" description="Low complexity" evidence="1">
    <location>
        <begin position="118"/>
        <end position="138"/>
    </location>
</feature>
<accession>A0A0C1YEJ2</accession>
<dbReference type="Pfam" id="PF00436">
    <property type="entry name" value="SSB"/>
    <property type="match status" value="1"/>
</dbReference>
<keyword evidence="2" id="KW-0238">DNA-binding</keyword>
<dbReference type="SUPFAM" id="SSF50249">
    <property type="entry name" value="Nucleic acid-binding proteins"/>
    <property type="match status" value="1"/>
</dbReference>
<dbReference type="InterPro" id="IPR000424">
    <property type="entry name" value="Primosome_PriB/ssb"/>
</dbReference>
<feature type="region of interest" description="Disordered" evidence="1">
    <location>
        <begin position="108"/>
        <end position="138"/>
    </location>
</feature>
<name>A0A0C1YEJ2_9CYAN</name>
<dbReference type="PROSITE" id="PS50935">
    <property type="entry name" value="SSB"/>
    <property type="match status" value="1"/>
</dbReference>
<comment type="caution">
    <text evidence="2">The sequence shown here is derived from an EMBL/GenBank/DDBJ whole genome shotgun (WGS) entry which is preliminary data.</text>
</comment>
<reference evidence="2" key="2">
    <citation type="journal article" date="2015" name="Genome Announc.">
        <title>Draft Genome Sequence of Filamentous Marine Cyanobacterium Lyngbya confervoides Strain BDU141951.</title>
        <authorList>
            <person name="Chandrababunaidu M.M."/>
            <person name="Sen D."/>
            <person name="Tripathy S."/>
        </authorList>
    </citation>
    <scope>NUCLEOTIDE SEQUENCE</scope>
    <source>
        <strain evidence="2">BDU141951</strain>
    </source>
</reference>
<dbReference type="AlphaFoldDB" id="A0A0C1YEJ2"/>
<evidence type="ECO:0000256" key="1">
    <source>
        <dbReference type="SAM" id="MobiDB-lite"/>
    </source>
</evidence>
<evidence type="ECO:0000313" key="2">
    <source>
        <dbReference type="EMBL" id="NEV66934.1"/>
    </source>
</evidence>
<dbReference type="EMBL" id="JTHE02000003">
    <property type="protein sequence ID" value="NEV66934.1"/>
    <property type="molecule type" value="Genomic_DNA"/>
</dbReference>
<dbReference type="InterPro" id="IPR012340">
    <property type="entry name" value="NA-bd_OB-fold"/>
</dbReference>
<dbReference type="CDD" id="cd04496">
    <property type="entry name" value="SSB_OBF"/>
    <property type="match status" value="1"/>
</dbReference>
<reference evidence="2" key="3">
    <citation type="submission" date="2020-02" db="EMBL/GenBank/DDBJ databases">
        <authorList>
            <person name="Sarangi A.N."/>
            <person name="Ghosh S."/>
            <person name="Mukherjee M."/>
            <person name="Tripathy S."/>
        </authorList>
    </citation>
    <scope>NUCLEOTIDE SEQUENCE</scope>
    <source>
        <strain evidence="2">BDU141951</strain>
    </source>
</reference>
<dbReference type="Gene3D" id="2.40.50.140">
    <property type="entry name" value="Nucleic acid-binding proteins"/>
    <property type="match status" value="1"/>
</dbReference>
<proteinExistence type="predicted"/>
<sequence length="153" mass="16665">MNQCLLMAEIIEAPQLRYTQDNQTAIAEMTVAFPGLRDDDPAQQLKVIGWGNLAQEMQERYQMGDRVLLEGRLSMNTVDRPEGFKEKRAEMTAQRVYRLTDLGSTAIGQPAPMPNLGTATPAATANPTPVTPAAAPAVTQDAAADVDYDDIPF</sequence>
<organism evidence="2">
    <name type="scientific">Lyngbya confervoides BDU141951</name>
    <dbReference type="NCBI Taxonomy" id="1574623"/>
    <lineage>
        <taxon>Bacteria</taxon>
        <taxon>Bacillati</taxon>
        <taxon>Cyanobacteriota</taxon>
        <taxon>Cyanophyceae</taxon>
        <taxon>Oscillatoriophycideae</taxon>
        <taxon>Oscillatoriales</taxon>
        <taxon>Microcoleaceae</taxon>
        <taxon>Lyngbya</taxon>
    </lineage>
</organism>
<gene>
    <name evidence="2" type="ORF">QQ91_007370</name>
</gene>
<protein>
    <submittedName>
        <fullName evidence="2">Single-stranded DNA-binding protein</fullName>
    </submittedName>
</protein>
<dbReference type="GO" id="GO:0003697">
    <property type="term" value="F:single-stranded DNA binding"/>
    <property type="evidence" value="ECO:0007669"/>
    <property type="project" value="InterPro"/>
</dbReference>
<reference evidence="2" key="1">
    <citation type="submission" date="2014-11" db="EMBL/GenBank/DDBJ databases">
        <authorList>
            <person name="Malar M.C."/>
            <person name="Sen D."/>
            <person name="Tripathy S."/>
        </authorList>
    </citation>
    <scope>NUCLEOTIDE SEQUENCE</scope>
    <source>
        <strain evidence="2">BDU141951</strain>
    </source>
</reference>